<organism evidence="1 2">
    <name type="scientific">Deinococcus knuensis</name>
    <dbReference type="NCBI Taxonomy" id="1837380"/>
    <lineage>
        <taxon>Bacteria</taxon>
        <taxon>Thermotogati</taxon>
        <taxon>Deinococcota</taxon>
        <taxon>Deinococci</taxon>
        <taxon>Deinococcales</taxon>
        <taxon>Deinococcaceae</taxon>
        <taxon>Deinococcus</taxon>
    </lineage>
</organism>
<proteinExistence type="predicted"/>
<reference evidence="2" key="1">
    <citation type="journal article" date="2019" name="Int. J. Syst. Evol. Microbiol.">
        <title>The Global Catalogue of Microorganisms (GCM) 10K type strain sequencing project: providing services to taxonomists for standard genome sequencing and annotation.</title>
        <authorList>
            <consortium name="The Broad Institute Genomics Platform"/>
            <consortium name="The Broad Institute Genome Sequencing Center for Infectious Disease"/>
            <person name="Wu L."/>
            <person name="Ma J."/>
        </authorList>
    </citation>
    <scope>NUCLEOTIDE SEQUENCE [LARGE SCALE GENOMIC DNA]</scope>
    <source>
        <strain evidence="2">JCM 31406</strain>
    </source>
</reference>
<evidence type="ECO:0000313" key="1">
    <source>
        <dbReference type="EMBL" id="GGS36473.1"/>
    </source>
</evidence>
<protein>
    <submittedName>
        <fullName evidence="1">Uncharacterized protein</fullName>
    </submittedName>
</protein>
<gene>
    <name evidence="1" type="ORF">GCM10008961_30150</name>
</gene>
<sequence length="106" mass="11536">MDGVHRGCVEQEMLAQHVEPVVRAEGEGLVRGHEVCRRVARARRCGWRNGRVGGQDMARKLRVPVIGNLSTCVDQVLKEWLPPVVGTGTDRPAFSCGPALPPSEPS</sequence>
<dbReference type="EMBL" id="BMQO01000019">
    <property type="protein sequence ID" value="GGS36473.1"/>
    <property type="molecule type" value="Genomic_DNA"/>
</dbReference>
<keyword evidence="2" id="KW-1185">Reference proteome</keyword>
<dbReference type="Proteomes" id="UP000620633">
    <property type="component" value="Unassembled WGS sequence"/>
</dbReference>
<name>A0ABQ2SQ11_9DEIO</name>
<evidence type="ECO:0000313" key="2">
    <source>
        <dbReference type="Proteomes" id="UP000620633"/>
    </source>
</evidence>
<comment type="caution">
    <text evidence="1">The sequence shown here is derived from an EMBL/GenBank/DDBJ whole genome shotgun (WGS) entry which is preliminary data.</text>
</comment>
<accession>A0ABQ2SQ11</accession>